<feature type="domain" description="Disease resistance R13L4/SHOC-2-like LRR" evidence="13">
    <location>
        <begin position="274"/>
        <end position="374"/>
    </location>
</feature>
<feature type="domain" description="Leucine-rich repeat-containing N-terminal plant-type" evidence="12">
    <location>
        <begin position="29"/>
        <end position="80"/>
    </location>
</feature>
<dbReference type="InterPro" id="IPR046956">
    <property type="entry name" value="RLP23-like"/>
</dbReference>
<keyword evidence="7" id="KW-0677">Repeat</keyword>
<evidence type="ECO:0000256" key="5">
    <source>
        <dbReference type="ARBA" id="ARBA00022692"/>
    </source>
</evidence>
<gene>
    <name evidence="14" type="ORF">F0562_011268</name>
</gene>
<keyword evidence="8" id="KW-1133">Transmembrane helix</keyword>
<evidence type="ECO:0000313" key="14">
    <source>
        <dbReference type="EMBL" id="KAA8524845.1"/>
    </source>
</evidence>
<comment type="subcellular location">
    <subcellularLocation>
        <location evidence="1">Cell membrane</location>
        <topology evidence="1">Single-pass type I membrane protein</topology>
    </subcellularLocation>
</comment>
<feature type="chain" id="PRO_5023936351" description="Leucine-rich repeat-containing N-terminal plant-type domain-containing protein" evidence="11">
    <location>
        <begin position="18"/>
        <end position="960"/>
    </location>
</feature>
<dbReference type="InterPro" id="IPR001611">
    <property type="entry name" value="Leu-rich_rpt"/>
</dbReference>
<dbReference type="InterPro" id="IPR013210">
    <property type="entry name" value="LRR_N_plant-typ"/>
</dbReference>
<evidence type="ECO:0000259" key="12">
    <source>
        <dbReference type="Pfam" id="PF08263"/>
    </source>
</evidence>
<evidence type="ECO:0000256" key="9">
    <source>
        <dbReference type="ARBA" id="ARBA00023136"/>
    </source>
</evidence>
<dbReference type="OrthoDB" id="1747504at2759"/>
<keyword evidence="15" id="KW-1185">Reference proteome</keyword>
<comment type="similarity">
    <text evidence="2">Belongs to the RLP family.</text>
</comment>
<dbReference type="PANTHER" id="PTHR48061:SF12">
    <property type="entry name" value="DISEASE RESISTANCE LIKE PROTEIN"/>
    <property type="match status" value="1"/>
</dbReference>
<evidence type="ECO:0000256" key="2">
    <source>
        <dbReference type="ARBA" id="ARBA00009592"/>
    </source>
</evidence>
<dbReference type="Gene3D" id="3.80.10.10">
    <property type="entry name" value="Ribonuclease Inhibitor"/>
    <property type="match status" value="7"/>
</dbReference>
<keyword evidence="4" id="KW-0433">Leucine-rich repeat</keyword>
<dbReference type="Pfam" id="PF23598">
    <property type="entry name" value="LRR_14"/>
    <property type="match status" value="1"/>
</dbReference>
<keyword evidence="3" id="KW-1003">Cell membrane</keyword>
<evidence type="ECO:0000259" key="13">
    <source>
        <dbReference type="Pfam" id="PF23598"/>
    </source>
</evidence>
<evidence type="ECO:0000256" key="6">
    <source>
        <dbReference type="ARBA" id="ARBA00022729"/>
    </source>
</evidence>
<reference evidence="14 15" key="1">
    <citation type="submission" date="2019-09" db="EMBL/GenBank/DDBJ databases">
        <title>A chromosome-level genome assembly of the Chinese tupelo Nyssa sinensis.</title>
        <authorList>
            <person name="Yang X."/>
            <person name="Kang M."/>
            <person name="Yang Y."/>
            <person name="Xiong H."/>
            <person name="Wang M."/>
            <person name="Zhang Z."/>
            <person name="Wang Z."/>
            <person name="Wu H."/>
            <person name="Ma T."/>
            <person name="Liu J."/>
            <person name="Xi Z."/>
        </authorList>
    </citation>
    <scope>NUCLEOTIDE SEQUENCE [LARGE SCALE GENOMIC DNA]</scope>
    <source>
        <strain evidence="14">J267</strain>
        <tissue evidence="14">Leaf</tissue>
    </source>
</reference>
<dbReference type="AlphaFoldDB" id="A0A5J5A168"/>
<dbReference type="SMART" id="SM00369">
    <property type="entry name" value="LRR_TYP"/>
    <property type="match status" value="9"/>
</dbReference>
<evidence type="ECO:0008006" key="16">
    <source>
        <dbReference type="Google" id="ProtNLM"/>
    </source>
</evidence>
<proteinExistence type="inferred from homology"/>
<evidence type="ECO:0000256" key="7">
    <source>
        <dbReference type="ARBA" id="ARBA00022737"/>
    </source>
</evidence>
<feature type="domain" description="Leucine-rich repeat-containing N-terminal plant-type" evidence="12">
    <location>
        <begin position="517"/>
        <end position="567"/>
    </location>
</feature>
<evidence type="ECO:0000256" key="3">
    <source>
        <dbReference type="ARBA" id="ARBA00022475"/>
    </source>
</evidence>
<evidence type="ECO:0000313" key="15">
    <source>
        <dbReference type="Proteomes" id="UP000325577"/>
    </source>
</evidence>
<dbReference type="GO" id="GO:0051707">
    <property type="term" value="P:response to other organism"/>
    <property type="evidence" value="ECO:0007669"/>
    <property type="project" value="UniProtKB-ARBA"/>
</dbReference>
<evidence type="ECO:0000256" key="11">
    <source>
        <dbReference type="SAM" id="SignalP"/>
    </source>
</evidence>
<keyword evidence="6 11" id="KW-0732">Signal</keyword>
<dbReference type="Pfam" id="PF00560">
    <property type="entry name" value="LRR_1"/>
    <property type="match status" value="2"/>
</dbReference>
<dbReference type="InterPro" id="IPR055414">
    <property type="entry name" value="LRR_R13L4/SHOC2-like"/>
</dbReference>
<dbReference type="Proteomes" id="UP000325577">
    <property type="component" value="Linkage Group LG4"/>
</dbReference>
<dbReference type="Pfam" id="PF08263">
    <property type="entry name" value="LRRNT_2"/>
    <property type="match status" value="2"/>
</dbReference>
<accession>A0A5J5A168</accession>
<evidence type="ECO:0000256" key="4">
    <source>
        <dbReference type="ARBA" id="ARBA00022614"/>
    </source>
</evidence>
<keyword evidence="10" id="KW-0325">Glycoprotein</keyword>
<organism evidence="14 15">
    <name type="scientific">Nyssa sinensis</name>
    <dbReference type="NCBI Taxonomy" id="561372"/>
    <lineage>
        <taxon>Eukaryota</taxon>
        <taxon>Viridiplantae</taxon>
        <taxon>Streptophyta</taxon>
        <taxon>Embryophyta</taxon>
        <taxon>Tracheophyta</taxon>
        <taxon>Spermatophyta</taxon>
        <taxon>Magnoliopsida</taxon>
        <taxon>eudicotyledons</taxon>
        <taxon>Gunneridae</taxon>
        <taxon>Pentapetalae</taxon>
        <taxon>asterids</taxon>
        <taxon>Cornales</taxon>
        <taxon>Nyssaceae</taxon>
        <taxon>Nyssa</taxon>
    </lineage>
</organism>
<protein>
    <recommendedName>
        <fullName evidence="16">Leucine-rich repeat-containing N-terminal plant-type domain-containing protein</fullName>
    </recommendedName>
</protein>
<dbReference type="SUPFAM" id="SSF52058">
    <property type="entry name" value="L domain-like"/>
    <property type="match status" value="5"/>
</dbReference>
<dbReference type="InterPro" id="IPR032675">
    <property type="entry name" value="LRR_dom_sf"/>
</dbReference>
<name>A0A5J5A168_9ASTE</name>
<evidence type="ECO:0000256" key="8">
    <source>
        <dbReference type="ARBA" id="ARBA00022989"/>
    </source>
</evidence>
<evidence type="ECO:0000256" key="10">
    <source>
        <dbReference type="ARBA" id="ARBA00023180"/>
    </source>
</evidence>
<keyword evidence="9" id="KW-0472">Membrane</keyword>
<feature type="signal peptide" evidence="11">
    <location>
        <begin position="1"/>
        <end position="17"/>
    </location>
</feature>
<dbReference type="EMBL" id="CM018047">
    <property type="protein sequence ID" value="KAA8524845.1"/>
    <property type="molecule type" value="Genomic_DNA"/>
</dbReference>
<dbReference type="InterPro" id="IPR003591">
    <property type="entry name" value="Leu-rich_rpt_typical-subtyp"/>
</dbReference>
<dbReference type="GO" id="GO:0005886">
    <property type="term" value="C:plasma membrane"/>
    <property type="evidence" value="ECO:0007669"/>
    <property type="project" value="UniProtKB-SubCell"/>
</dbReference>
<keyword evidence="5" id="KW-0812">Transmembrane</keyword>
<dbReference type="PANTHER" id="PTHR48061">
    <property type="entry name" value="LEUCINE-RICH REPEAT RECEPTOR PROTEIN KINASE EMS1-LIKE-RELATED"/>
    <property type="match status" value="1"/>
</dbReference>
<evidence type="ECO:0000256" key="1">
    <source>
        <dbReference type="ARBA" id="ARBA00004251"/>
    </source>
</evidence>
<dbReference type="SMART" id="SM00365">
    <property type="entry name" value="LRR_SD22"/>
    <property type="match status" value="4"/>
</dbReference>
<sequence>MFMNLLFLLFRFHLVIATNSSFSAQPLCHDDERSALLLFKQSFVIAKFASRKPSAYPKAESWNQEGERSACCSWDGVECDKDTSHVIGLDLSSSFLFGSINSTNSLFNLVHLQKLNLSDNHFNYSQIPSAIGHLSRLTSLDLSMSAFFGQIPPEISTLSRLTFLDLSVNIYQYQQYTEWYTLRLLKLENPSLRSLVQNLTNLEELYLSDVNISSTVPDILTNLSALTSLGLQYCGLYGEFPSSIFLLPNLRFLNLRSNQELTGYFPKFLQSSPLELLSLSGTSFSGKLPDSIGNLNSLKWLRIEGCNFSGSIPPSIGNLTQLRVLNLGSNYFTGQIPPSLANLNQLIGLSLANNNFNSDIPSSLGNLTRLIDLDLYNNQLVGEIPSCLGNLTQLIQLVLCNNKFHGPIPQSIFELTNLMVLNLYGNDLSGTVEVEMFIKLKNLIQLQLGSRSNKLSLLANGHINATLPKFKLLALSSCNLSEFPEFLRYQDKLEALQLDGNNIHGHIPKWIWNPLCHEDESSALWQFKQSFSISEDASSDPSAYPKVNSWKLQGESNDCCLWDGVECHEGMGHVIGLDLSSSLLYGSINSNSSLFRLARLQRLHLADNDFNYSQIPSAIGNLSELRSLDLSSSSFNGQIPLEISMLTQLTSLDLSFNPLKLHKPSLRTLVQNLTRISELSLSNVSISSEIPDVLANLPSLTTILLKYCGLHGEFPIGIFHLPKLQVLSVRFNQNLTGYLPEFHQSGPVKILKLAGTSFSGLDLSSSFLYGSINSNSSLFRLIHLQRLHLADNDFNYSQIPPAIGNLFELRSLNLFSSLFSGQIPLEISMLTQLTSLNLSFNPLKLHKPSLGTLVQNLTRISELSPSDVSISSAVPDVLANLPSLTSILLKNCGLHGEFPIGIFHLPKLQVFSIPFNQNLTGYLPEFHQGSPLKILKLAGTNFSVSMAKFHLWQAYRNSLL</sequence>
<dbReference type="FunFam" id="3.80.10.10:FF:000095">
    <property type="entry name" value="LRR receptor-like serine/threonine-protein kinase GSO1"/>
    <property type="match status" value="1"/>
</dbReference>
<dbReference type="GO" id="GO:0006952">
    <property type="term" value="P:defense response"/>
    <property type="evidence" value="ECO:0007669"/>
    <property type="project" value="UniProtKB-ARBA"/>
</dbReference>